<dbReference type="EMBL" id="JASCZI010181327">
    <property type="protein sequence ID" value="MED6181923.1"/>
    <property type="molecule type" value="Genomic_DNA"/>
</dbReference>
<comment type="caution">
    <text evidence="1">The sequence shown here is derived from an EMBL/GenBank/DDBJ whole genome shotgun (WGS) entry which is preliminary data.</text>
</comment>
<gene>
    <name evidence="1" type="ORF">PIB30_023945</name>
</gene>
<evidence type="ECO:0000313" key="1">
    <source>
        <dbReference type="EMBL" id="MED6181923.1"/>
    </source>
</evidence>
<reference evidence="1 2" key="1">
    <citation type="journal article" date="2023" name="Plants (Basel)">
        <title>Bridging the Gap: Combining Genomics and Transcriptomics Approaches to Understand Stylosanthes scabra, an Orphan Legume from the Brazilian Caatinga.</title>
        <authorList>
            <person name="Ferreira-Neto J.R.C."/>
            <person name="da Silva M.D."/>
            <person name="Binneck E."/>
            <person name="de Melo N.F."/>
            <person name="da Silva R.H."/>
            <person name="de Melo A.L.T.M."/>
            <person name="Pandolfi V."/>
            <person name="Bustamante F.O."/>
            <person name="Brasileiro-Vidal A.C."/>
            <person name="Benko-Iseppon A.M."/>
        </authorList>
    </citation>
    <scope>NUCLEOTIDE SEQUENCE [LARGE SCALE GENOMIC DNA]</scope>
    <source>
        <tissue evidence="1">Leaves</tissue>
    </source>
</reference>
<name>A0ABU6WD45_9FABA</name>
<protein>
    <recommendedName>
        <fullName evidence="3">Aminotransferase-like plant mobile domain-containing protein</fullName>
    </recommendedName>
</protein>
<proteinExistence type="predicted"/>
<organism evidence="1 2">
    <name type="scientific">Stylosanthes scabra</name>
    <dbReference type="NCBI Taxonomy" id="79078"/>
    <lineage>
        <taxon>Eukaryota</taxon>
        <taxon>Viridiplantae</taxon>
        <taxon>Streptophyta</taxon>
        <taxon>Embryophyta</taxon>
        <taxon>Tracheophyta</taxon>
        <taxon>Spermatophyta</taxon>
        <taxon>Magnoliopsida</taxon>
        <taxon>eudicotyledons</taxon>
        <taxon>Gunneridae</taxon>
        <taxon>Pentapetalae</taxon>
        <taxon>rosids</taxon>
        <taxon>fabids</taxon>
        <taxon>Fabales</taxon>
        <taxon>Fabaceae</taxon>
        <taxon>Papilionoideae</taxon>
        <taxon>50 kb inversion clade</taxon>
        <taxon>dalbergioids sensu lato</taxon>
        <taxon>Dalbergieae</taxon>
        <taxon>Pterocarpus clade</taxon>
        <taxon>Stylosanthes</taxon>
    </lineage>
</organism>
<keyword evidence="2" id="KW-1185">Reference proteome</keyword>
<evidence type="ECO:0008006" key="3">
    <source>
        <dbReference type="Google" id="ProtNLM"/>
    </source>
</evidence>
<evidence type="ECO:0000313" key="2">
    <source>
        <dbReference type="Proteomes" id="UP001341840"/>
    </source>
</evidence>
<accession>A0ABU6WD45</accession>
<dbReference type="Proteomes" id="UP001341840">
    <property type="component" value="Unassembled WGS sequence"/>
</dbReference>
<sequence length="112" mass="12814">MPTEATLVFSMGVALPSKLKCPFASDVWNQSKFPSITSADSFTDFWKWWLTMVDALKRGTQWHKQANLVTAALWRLWNNRNLCIFEGVSGSSISILTAAYDLMQEYHLYHPP</sequence>